<proteinExistence type="predicted"/>
<dbReference type="Proteomes" id="UP001596074">
    <property type="component" value="Unassembled WGS sequence"/>
</dbReference>
<accession>A0ABW1A9K6</accession>
<dbReference type="EMBL" id="JBHSON010000073">
    <property type="protein sequence ID" value="MFC5751657.1"/>
    <property type="molecule type" value="Genomic_DNA"/>
</dbReference>
<dbReference type="RefSeq" id="WP_378287594.1">
    <property type="nucleotide sequence ID" value="NZ_JBHSON010000073.1"/>
</dbReference>
<keyword evidence="5" id="KW-1185">Reference proteome</keyword>
<dbReference type="InterPro" id="IPR016035">
    <property type="entry name" value="Acyl_Trfase/lysoPLipase"/>
</dbReference>
<evidence type="ECO:0000313" key="5">
    <source>
        <dbReference type="Proteomes" id="UP001596074"/>
    </source>
</evidence>
<dbReference type="Gene3D" id="3.40.1090.10">
    <property type="entry name" value="Cytosolic phospholipase A2 catalytic domain"/>
    <property type="match status" value="2"/>
</dbReference>
<feature type="active site" description="Proton acceptor" evidence="2">
    <location>
        <position position="186"/>
    </location>
</feature>
<evidence type="ECO:0000313" key="4">
    <source>
        <dbReference type="EMBL" id="MFC5751657.1"/>
    </source>
</evidence>
<dbReference type="InterPro" id="IPR002641">
    <property type="entry name" value="PNPLA_dom"/>
</dbReference>
<evidence type="ECO:0000256" key="1">
    <source>
        <dbReference type="ARBA" id="ARBA00023098"/>
    </source>
</evidence>
<keyword evidence="1 2" id="KW-0443">Lipid metabolism</keyword>
<dbReference type="PROSITE" id="PS51635">
    <property type="entry name" value="PNPLA"/>
    <property type="match status" value="1"/>
</dbReference>
<feature type="domain" description="PNPLA" evidence="3">
    <location>
        <begin position="9"/>
        <end position="199"/>
    </location>
</feature>
<comment type="caution">
    <text evidence="2">Lacks conserved residue(s) required for the propagation of feature annotation.</text>
</comment>
<name>A0ABW1A9K6_9ACTN</name>
<feature type="short sequence motif" description="GXSXG" evidence="2">
    <location>
        <begin position="44"/>
        <end position="48"/>
    </location>
</feature>
<feature type="active site" description="Nucleophile" evidence="2">
    <location>
        <position position="46"/>
    </location>
</feature>
<dbReference type="SUPFAM" id="SSF52151">
    <property type="entry name" value="FabD/lysophospholipase-like"/>
    <property type="match status" value="1"/>
</dbReference>
<sequence length="271" mass="27100">MTSTTDRALVLGPGGLPGTAWLLGLAAGLRREGVDLAAADLIVGTSAGAIAGAVLATGGDPSRHAVLPDAPSDDAPGGRGGGAADVFAVLQDPALEPAEALRRAGRMAQAAATVPGEVHVARMEALLGTTDWPERRLLVPAVDVEEGALRVWDRDSGVPLHAAVASSCAMPGVYPPIAIGGRRYMDGALAGGSHAGLAGNADALVLVEPLAHLFPLPSASPVGTAVARIVPDAASVRAFGGDLGDRGAWGPAYLAGARQAPDAAARIRPLW</sequence>
<keyword evidence="2" id="KW-0442">Lipid degradation</keyword>
<evidence type="ECO:0000259" key="3">
    <source>
        <dbReference type="PROSITE" id="PS51635"/>
    </source>
</evidence>
<feature type="short sequence motif" description="DGA/G" evidence="2">
    <location>
        <begin position="186"/>
        <end position="188"/>
    </location>
</feature>
<comment type="caution">
    <text evidence="4">The sequence shown here is derived from an EMBL/GenBank/DDBJ whole genome shotgun (WGS) entry which is preliminary data.</text>
</comment>
<organism evidence="4 5">
    <name type="scientific">Actinomadura rugatobispora</name>
    <dbReference type="NCBI Taxonomy" id="1994"/>
    <lineage>
        <taxon>Bacteria</taxon>
        <taxon>Bacillati</taxon>
        <taxon>Actinomycetota</taxon>
        <taxon>Actinomycetes</taxon>
        <taxon>Streptosporangiales</taxon>
        <taxon>Thermomonosporaceae</taxon>
        <taxon>Actinomadura</taxon>
    </lineage>
</organism>
<evidence type="ECO:0000256" key="2">
    <source>
        <dbReference type="PROSITE-ProRule" id="PRU01161"/>
    </source>
</evidence>
<reference evidence="5" key="1">
    <citation type="journal article" date="2019" name="Int. J. Syst. Evol. Microbiol.">
        <title>The Global Catalogue of Microorganisms (GCM) 10K type strain sequencing project: providing services to taxonomists for standard genome sequencing and annotation.</title>
        <authorList>
            <consortium name="The Broad Institute Genomics Platform"/>
            <consortium name="The Broad Institute Genome Sequencing Center for Infectious Disease"/>
            <person name="Wu L."/>
            <person name="Ma J."/>
        </authorList>
    </citation>
    <scope>NUCLEOTIDE SEQUENCE [LARGE SCALE GENOMIC DNA]</scope>
    <source>
        <strain evidence="5">KCTC 42087</strain>
    </source>
</reference>
<dbReference type="Pfam" id="PF01734">
    <property type="entry name" value="Patatin"/>
    <property type="match status" value="1"/>
</dbReference>
<keyword evidence="2" id="KW-0378">Hydrolase</keyword>
<gene>
    <name evidence="4" type="ORF">ACFPZN_39090</name>
</gene>
<protein>
    <submittedName>
        <fullName evidence="4">Patatin-like phospholipase family protein</fullName>
    </submittedName>
</protein>